<dbReference type="AlphaFoldDB" id="A0A1I7YAF2"/>
<dbReference type="WBParaSite" id="L893_g14290.t1">
    <property type="protein sequence ID" value="L893_g14290.t1"/>
    <property type="gene ID" value="L893_g14290"/>
</dbReference>
<keyword evidence="1" id="KW-1185">Reference proteome</keyword>
<name>A0A1I7YAF2_9BILA</name>
<evidence type="ECO:0000313" key="2">
    <source>
        <dbReference type="WBParaSite" id="L893_g14290.t1"/>
    </source>
</evidence>
<organism evidence="1 2">
    <name type="scientific">Steinernema glaseri</name>
    <dbReference type="NCBI Taxonomy" id="37863"/>
    <lineage>
        <taxon>Eukaryota</taxon>
        <taxon>Metazoa</taxon>
        <taxon>Ecdysozoa</taxon>
        <taxon>Nematoda</taxon>
        <taxon>Chromadorea</taxon>
        <taxon>Rhabditida</taxon>
        <taxon>Tylenchina</taxon>
        <taxon>Panagrolaimomorpha</taxon>
        <taxon>Strongyloidoidea</taxon>
        <taxon>Steinernematidae</taxon>
        <taxon>Steinernema</taxon>
    </lineage>
</organism>
<proteinExistence type="predicted"/>
<protein>
    <submittedName>
        <fullName evidence="2">SHSP domain-containing protein</fullName>
    </submittedName>
</protein>
<sequence length="116" mass="13385">MHQVVESTMDAMIDKFVPVDGGSFRLKQALNREQLERLVLKCEMSEKKVTIEMPPETYTPSSKVTDFFDFDKYYSKKEYNRGNLTAVRDGANLQLCVESVGLGSFRWQWTEMDGSE</sequence>
<evidence type="ECO:0000313" key="1">
    <source>
        <dbReference type="Proteomes" id="UP000095287"/>
    </source>
</evidence>
<accession>A0A1I7YAF2</accession>
<dbReference type="Proteomes" id="UP000095287">
    <property type="component" value="Unplaced"/>
</dbReference>
<reference evidence="2" key="1">
    <citation type="submission" date="2016-11" db="UniProtKB">
        <authorList>
            <consortium name="WormBaseParasite"/>
        </authorList>
    </citation>
    <scope>IDENTIFICATION</scope>
</reference>